<dbReference type="GO" id="GO:0008965">
    <property type="term" value="F:phosphoenolpyruvate-protein phosphotransferase activity"/>
    <property type="evidence" value="ECO:0007669"/>
    <property type="project" value="UniProtKB-EC"/>
</dbReference>
<dbReference type="PANTHER" id="PTHR46244:SF3">
    <property type="entry name" value="PHOSPHOENOLPYRUVATE-PROTEIN PHOSPHOTRANSFERASE"/>
    <property type="match status" value="1"/>
</dbReference>
<evidence type="ECO:0000259" key="24">
    <source>
        <dbReference type="Pfam" id="PF05524"/>
    </source>
</evidence>
<evidence type="ECO:0000259" key="22">
    <source>
        <dbReference type="Pfam" id="PF00391"/>
    </source>
</evidence>
<dbReference type="NCBIfam" id="TIGR01417">
    <property type="entry name" value="PTS_I_fam"/>
    <property type="match status" value="1"/>
</dbReference>
<dbReference type="InterPro" id="IPR036618">
    <property type="entry name" value="PtsI_HPr-bd_sf"/>
</dbReference>
<gene>
    <name evidence="25" type="primary">ptsI_1</name>
    <name evidence="25" type="ORF">DSM106044_01561</name>
</gene>
<evidence type="ECO:0000256" key="16">
    <source>
        <dbReference type="ARBA" id="ARBA00033235"/>
    </source>
</evidence>
<dbReference type="InterPro" id="IPR036637">
    <property type="entry name" value="Phosphohistidine_dom_sf"/>
</dbReference>
<evidence type="ECO:0000256" key="21">
    <source>
        <dbReference type="SAM" id="Coils"/>
    </source>
</evidence>
<feature type="binding site" evidence="20">
    <location>
        <position position="454"/>
    </location>
    <ligand>
        <name>Mg(2+)</name>
        <dbReference type="ChEBI" id="CHEBI:18420"/>
    </ligand>
</feature>
<feature type="active site" description="Proton donor" evidence="18">
    <location>
        <position position="501"/>
    </location>
</feature>
<dbReference type="InterPro" id="IPR000121">
    <property type="entry name" value="PEP_util_C"/>
</dbReference>
<dbReference type="GO" id="GO:0005737">
    <property type="term" value="C:cytoplasm"/>
    <property type="evidence" value="ECO:0007669"/>
    <property type="project" value="UniProtKB-SubCell"/>
</dbReference>
<evidence type="ECO:0000256" key="20">
    <source>
        <dbReference type="PIRSR" id="PIRSR000732-3"/>
    </source>
</evidence>
<evidence type="ECO:0000256" key="2">
    <source>
        <dbReference type="ARBA" id="ARBA00001946"/>
    </source>
</evidence>
<dbReference type="Proteomes" id="UP000306509">
    <property type="component" value="Unassembled WGS sequence"/>
</dbReference>
<evidence type="ECO:0000256" key="11">
    <source>
        <dbReference type="ARBA" id="ARBA00022679"/>
    </source>
</evidence>
<feature type="binding site" evidence="20">
    <location>
        <position position="430"/>
    </location>
    <ligand>
        <name>Mg(2+)</name>
        <dbReference type="ChEBI" id="CHEBI:18420"/>
    </ligand>
</feature>
<evidence type="ECO:0000256" key="1">
    <source>
        <dbReference type="ARBA" id="ARBA00000683"/>
    </source>
</evidence>
<evidence type="ECO:0000256" key="6">
    <source>
        <dbReference type="ARBA" id="ARBA00012232"/>
    </source>
</evidence>
<dbReference type="EMBL" id="QGQD01000036">
    <property type="protein sequence ID" value="TLD01580.1"/>
    <property type="molecule type" value="Genomic_DNA"/>
</dbReference>
<dbReference type="GO" id="GO:0016301">
    <property type="term" value="F:kinase activity"/>
    <property type="evidence" value="ECO:0007669"/>
    <property type="project" value="UniProtKB-KW"/>
</dbReference>
<evidence type="ECO:0000256" key="14">
    <source>
        <dbReference type="ARBA" id="ARBA00022777"/>
    </source>
</evidence>
<dbReference type="InterPro" id="IPR006318">
    <property type="entry name" value="PTS_EI-like"/>
</dbReference>
<evidence type="ECO:0000256" key="13">
    <source>
        <dbReference type="ARBA" id="ARBA00022723"/>
    </source>
</evidence>
<evidence type="ECO:0000256" key="9">
    <source>
        <dbReference type="ARBA" id="ARBA00022490"/>
    </source>
</evidence>
<dbReference type="PIRSF" id="PIRSF000732">
    <property type="entry name" value="PTS_enzyme_I"/>
    <property type="match status" value="1"/>
</dbReference>
<dbReference type="Pfam" id="PF00391">
    <property type="entry name" value="PEP-utilizers"/>
    <property type="match status" value="1"/>
</dbReference>
<dbReference type="PANTHER" id="PTHR46244">
    <property type="entry name" value="PHOSPHOENOLPYRUVATE-PROTEIN PHOSPHOTRANSFERASE"/>
    <property type="match status" value="1"/>
</dbReference>
<name>A0A4U8Q9B0_9FIRM</name>
<feature type="binding site" evidence="19">
    <location>
        <position position="464"/>
    </location>
    <ligand>
        <name>phosphoenolpyruvate</name>
        <dbReference type="ChEBI" id="CHEBI:58702"/>
    </ligand>
</feature>
<dbReference type="InterPro" id="IPR008731">
    <property type="entry name" value="PTS_EIN"/>
</dbReference>
<feature type="binding site" evidence="19">
    <location>
        <position position="295"/>
    </location>
    <ligand>
        <name>phosphoenolpyruvate</name>
        <dbReference type="ChEBI" id="CHEBI:58702"/>
    </ligand>
</feature>
<evidence type="ECO:0000313" key="26">
    <source>
        <dbReference type="Proteomes" id="UP000306509"/>
    </source>
</evidence>
<organism evidence="25 26">
    <name type="scientific">Robinsoniella peoriensis</name>
    <dbReference type="NCBI Taxonomy" id="180332"/>
    <lineage>
        <taxon>Bacteria</taxon>
        <taxon>Bacillati</taxon>
        <taxon>Bacillota</taxon>
        <taxon>Clostridia</taxon>
        <taxon>Lachnospirales</taxon>
        <taxon>Lachnospiraceae</taxon>
        <taxon>Robinsoniella</taxon>
    </lineage>
</organism>
<dbReference type="InterPro" id="IPR015813">
    <property type="entry name" value="Pyrv/PenolPyrv_kinase-like_dom"/>
</dbReference>
<evidence type="ECO:0000313" key="25">
    <source>
        <dbReference type="EMBL" id="TLD01580.1"/>
    </source>
</evidence>
<evidence type="ECO:0000259" key="23">
    <source>
        <dbReference type="Pfam" id="PF02896"/>
    </source>
</evidence>
<keyword evidence="11 17" id="KW-0808">Transferase</keyword>
<dbReference type="Pfam" id="PF02896">
    <property type="entry name" value="PEP-utilizers_C"/>
    <property type="match status" value="1"/>
</dbReference>
<dbReference type="GO" id="GO:0046872">
    <property type="term" value="F:metal ion binding"/>
    <property type="evidence" value="ECO:0007669"/>
    <property type="project" value="UniProtKB-KW"/>
</dbReference>
<dbReference type="SUPFAM" id="SSF47831">
    <property type="entry name" value="Enzyme I of the PEP:sugar phosphotransferase system HPr-binding (sub)domain"/>
    <property type="match status" value="1"/>
</dbReference>
<evidence type="ECO:0000256" key="19">
    <source>
        <dbReference type="PIRSR" id="PIRSR000732-2"/>
    </source>
</evidence>
<dbReference type="Gene3D" id="1.10.274.10">
    <property type="entry name" value="PtsI, HPr-binding domain"/>
    <property type="match status" value="1"/>
</dbReference>
<keyword evidence="15 17" id="KW-0460">Magnesium</keyword>
<evidence type="ECO:0000256" key="15">
    <source>
        <dbReference type="ARBA" id="ARBA00022842"/>
    </source>
</evidence>
<dbReference type="AlphaFoldDB" id="A0A4U8Q9B0"/>
<comment type="similarity">
    <text evidence="5 17">Belongs to the PEP-utilizing enzyme family.</text>
</comment>
<dbReference type="Pfam" id="PF05524">
    <property type="entry name" value="PEP-utilisers_N"/>
    <property type="match status" value="1"/>
</dbReference>
<keyword evidence="8 17" id="KW-0813">Transport</keyword>
<evidence type="ECO:0000256" key="7">
    <source>
        <dbReference type="ARBA" id="ARBA00016544"/>
    </source>
</evidence>
<feature type="binding site" evidence="19">
    <location>
        <position position="331"/>
    </location>
    <ligand>
        <name>phosphoenolpyruvate</name>
        <dbReference type="ChEBI" id="CHEBI:58702"/>
    </ligand>
</feature>
<evidence type="ECO:0000256" key="3">
    <source>
        <dbReference type="ARBA" id="ARBA00002728"/>
    </source>
</evidence>
<comment type="subcellular location">
    <subcellularLocation>
        <location evidence="4 17">Cytoplasm</location>
    </subcellularLocation>
</comment>
<keyword evidence="12 17" id="KW-0598">Phosphotransferase system</keyword>
<keyword evidence="10 17" id="KW-0762">Sugar transport</keyword>
<feature type="domain" description="PEP-utilising enzyme mobile" evidence="22">
    <location>
        <begin position="152"/>
        <end position="224"/>
    </location>
</feature>
<reference evidence="25 26" key="1">
    <citation type="journal article" date="2019" name="Anaerobe">
        <title>Detection of Robinsoniella peoriensis in multiple bone samples of a trauma patient.</title>
        <authorList>
            <person name="Schrottner P."/>
            <person name="Hartwich K."/>
            <person name="Bunk B."/>
            <person name="Schober I."/>
            <person name="Helbig S."/>
            <person name="Rudolph W.W."/>
            <person name="Gunzer F."/>
        </authorList>
    </citation>
    <scope>NUCLEOTIDE SEQUENCE [LARGE SCALE GENOMIC DNA]</scope>
    <source>
        <strain evidence="25 26">DSM 106044</strain>
    </source>
</reference>
<keyword evidence="9 17" id="KW-0963">Cytoplasm</keyword>
<dbReference type="SUPFAM" id="SSF52009">
    <property type="entry name" value="Phosphohistidine domain"/>
    <property type="match status" value="1"/>
</dbReference>
<dbReference type="PRINTS" id="PR01736">
    <property type="entry name" value="PHPHTRNFRASE"/>
</dbReference>
<dbReference type="RefSeq" id="WP_027295916.1">
    <property type="nucleotide sequence ID" value="NZ_JBHTNY010000001.1"/>
</dbReference>
<dbReference type="Gene3D" id="3.20.20.60">
    <property type="entry name" value="Phosphoenolpyruvate-binding domains"/>
    <property type="match status" value="1"/>
</dbReference>
<keyword evidence="21" id="KW-0175">Coiled coil</keyword>
<accession>A0A4U8Q9B0</accession>
<dbReference type="InterPro" id="IPR040442">
    <property type="entry name" value="Pyrv_kinase-like_dom_sf"/>
</dbReference>
<dbReference type="SUPFAM" id="SSF51621">
    <property type="entry name" value="Phosphoenolpyruvate/pyruvate domain"/>
    <property type="match status" value="1"/>
</dbReference>
<feature type="active site" description="Tele-phosphohistidine intermediate" evidence="18">
    <location>
        <position position="188"/>
    </location>
</feature>
<feature type="binding site" evidence="19">
    <location>
        <begin position="453"/>
        <end position="454"/>
    </location>
    <ligand>
        <name>phosphoenolpyruvate</name>
        <dbReference type="ChEBI" id="CHEBI:58702"/>
    </ligand>
</feature>
<keyword evidence="26" id="KW-1185">Reference proteome</keyword>
<feature type="coiled-coil region" evidence="21">
    <location>
        <begin position="33"/>
        <end position="60"/>
    </location>
</feature>
<evidence type="ECO:0000256" key="5">
    <source>
        <dbReference type="ARBA" id="ARBA00007837"/>
    </source>
</evidence>
<dbReference type="InterPro" id="IPR024692">
    <property type="entry name" value="PTS_EI"/>
</dbReference>
<comment type="caution">
    <text evidence="25">The sequence shown here is derived from an EMBL/GenBank/DDBJ whole genome shotgun (WGS) entry which is preliminary data.</text>
</comment>
<dbReference type="InterPro" id="IPR050499">
    <property type="entry name" value="PEP-utilizing_PTS_enzyme"/>
</dbReference>
<feature type="domain" description="PEP-utilising enzyme C-terminal" evidence="23">
    <location>
        <begin position="252"/>
        <end position="540"/>
    </location>
</feature>
<dbReference type="InterPro" id="IPR008279">
    <property type="entry name" value="PEP-util_enz_mobile_dom"/>
</dbReference>
<sequence>MVTLQGKGVFGGIAIGEIAFYKRAEGQVQRKRVEDTSSEIQRFESAKDKAIEQLGELYDKAVQEVGEGNAMIFQVHQMMLDDLDYVEAITNMITTQQVNAEYAVAATGDNFSQMFASMDDEYMRGRAADVKDISERVVSILSGNENSGLVTDKPVILAADDLAPSETVQLEKDKVLSFITQGGSTNSHTAILARTMNIPAIIGAGSGLSEEYEGKLGIVDGAEGLIYVDPDEETLTKYQEKQKEYQGKQELLQQLKGEENITLDGQKIKVYANIGNASDIGAVMQNDAGGIGLFRSEFLYLESDNYPTEEEQFKVYRYVAETMAGKMVVIRTLDIGADKQIDYFNLPKEENPALGYRAIRICLTQHDIFKTQLRALFRASAFGNIAIMFPMIVAVEEVLEIKEIVAEVKAELDEAGIPYNKDTQLGIMIETPAAAIISDELAREVDFFSVGTNDLTQYTTAVDRQNANLDKFYYPHHKALLRLIKMAADNAHKNGIWIGICGELGADMELTETFLSMGIDELSVSPACILPLRKKIRDTDVSKVRDVRLGEV</sequence>
<dbReference type="Gene3D" id="3.50.30.10">
    <property type="entry name" value="Phosphohistidine domain"/>
    <property type="match status" value="1"/>
</dbReference>
<keyword evidence="13 17" id="KW-0479">Metal-binding</keyword>
<evidence type="ECO:0000256" key="17">
    <source>
        <dbReference type="PIRNR" id="PIRNR000732"/>
    </source>
</evidence>
<dbReference type="EC" id="2.7.3.9" evidence="6 17"/>
<proteinExistence type="inferred from homology"/>
<evidence type="ECO:0000256" key="10">
    <source>
        <dbReference type="ARBA" id="ARBA00022597"/>
    </source>
</evidence>
<protein>
    <recommendedName>
        <fullName evidence="7 17">Phosphoenolpyruvate-protein phosphotransferase</fullName>
        <ecNumber evidence="6 17">2.7.3.9</ecNumber>
    </recommendedName>
    <alternativeName>
        <fullName evidence="16 17">Phosphotransferase system, enzyme I</fullName>
    </alternativeName>
</protein>
<evidence type="ECO:0000256" key="8">
    <source>
        <dbReference type="ARBA" id="ARBA00022448"/>
    </source>
</evidence>
<feature type="domain" description="Phosphotransferase system enzyme I N-terminal" evidence="24">
    <location>
        <begin position="5"/>
        <end position="126"/>
    </location>
</feature>
<comment type="function">
    <text evidence="3 17">General (non sugar-specific) component of the phosphoenolpyruvate-dependent sugar phosphotransferase system (sugar PTS). This major carbohydrate active-transport system catalyzes the phosphorylation of incoming sugar substrates concomitantly with their translocation across the cell membrane. Enzyme I transfers the phosphoryl group from phosphoenolpyruvate (PEP) to the phosphoryl carrier protein (HPr).</text>
</comment>
<evidence type="ECO:0000256" key="18">
    <source>
        <dbReference type="PIRSR" id="PIRSR000732-1"/>
    </source>
</evidence>
<comment type="catalytic activity">
    <reaction evidence="1 17">
        <text>L-histidyl-[protein] + phosphoenolpyruvate = N(pros)-phospho-L-histidyl-[protein] + pyruvate</text>
        <dbReference type="Rhea" id="RHEA:23880"/>
        <dbReference type="Rhea" id="RHEA-COMP:9745"/>
        <dbReference type="Rhea" id="RHEA-COMP:9746"/>
        <dbReference type="ChEBI" id="CHEBI:15361"/>
        <dbReference type="ChEBI" id="CHEBI:29979"/>
        <dbReference type="ChEBI" id="CHEBI:58702"/>
        <dbReference type="ChEBI" id="CHEBI:64837"/>
        <dbReference type="EC" id="2.7.3.9"/>
    </reaction>
</comment>
<evidence type="ECO:0000256" key="4">
    <source>
        <dbReference type="ARBA" id="ARBA00004496"/>
    </source>
</evidence>
<keyword evidence="25" id="KW-0670">Pyruvate</keyword>
<keyword evidence="14 17" id="KW-0418">Kinase</keyword>
<dbReference type="GO" id="GO:0009401">
    <property type="term" value="P:phosphoenolpyruvate-dependent sugar phosphotransferase system"/>
    <property type="evidence" value="ECO:0007669"/>
    <property type="project" value="UniProtKB-KW"/>
</dbReference>
<evidence type="ECO:0000256" key="12">
    <source>
        <dbReference type="ARBA" id="ARBA00022683"/>
    </source>
</evidence>
<comment type="cofactor">
    <cofactor evidence="2 17 20">
        <name>Mg(2+)</name>
        <dbReference type="ChEBI" id="CHEBI:18420"/>
    </cofactor>
</comment>
<dbReference type="STRING" id="180332.GCA_000797495_04726"/>